<keyword evidence="2 3" id="KW-0067">ATP-binding</keyword>
<dbReference type="InterPro" id="IPR027417">
    <property type="entry name" value="P-loop_NTPase"/>
</dbReference>
<comment type="caution">
    <text evidence="5">The sequence shown here is derived from an EMBL/GenBank/DDBJ whole genome shotgun (WGS) entry which is preliminary data.</text>
</comment>
<evidence type="ECO:0000256" key="3">
    <source>
        <dbReference type="PROSITE-ProRule" id="PRU00289"/>
    </source>
</evidence>
<dbReference type="GO" id="GO:0005524">
    <property type="term" value="F:ATP binding"/>
    <property type="evidence" value="ECO:0007669"/>
    <property type="project" value="UniProtKB-UniRule"/>
</dbReference>
<dbReference type="PANTHER" id="PTHR22683:SF41">
    <property type="entry name" value="DNA TRANSLOCASE FTSK"/>
    <property type="match status" value="1"/>
</dbReference>
<feature type="binding site" evidence="3">
    <location>
        <begin position="366"/>
        <end position="373"/>
    </location>
    <ligand>
        <name>ATP</name>
        <dbReference type="ChEBI" id="CHEBI:30616"/>
    </ligand>
</feature>
<dbReference type="AlphaFoldDB" id="A0A3D9ZJ80"/>
<name>A0A3D9ZJ80_9ACTN</name>
<keyword evidence="6" id="KW-1185">Reference proteome</keyword>
<dbReference type="Gene3D" id="3.40.50.300">
    <property type="entry name" value="P-loop containing nucleotide triphosphate hydrolases"/>
    <property type="match status" value="2"/>
</dbReference>
<organism evidence="5 6">
    <name type="scientific">Asanoa ferruginea</name>
    <dbReference type="NCBI Taxonomy" id="53367"/>
    <lineage>
        <taxon>Bacteria</taxon>
        <taxon>Bacillati</taxon>
        <taxon>Actinomycetota</taxon>
        <taxon>Actinomycetes</taxon>
        <taxon>Micromonosporales</taxon>
        <taxon>Micromonosporaceae</taxon>
        <taxon>Asanoa</taxon>
    </lineage>
</organism>
<dbReference type="InterPro" id="IPR050206">
    <property type="entry name" value="FtsK/SpoIIIE/SftA"/>
</dbReference>
<dbReference type="OrthoDB" id="9807790at2"/>
<reference evidence="5 6" key="1">
    <citation type="submission" date="2018-08" db="EMBL/GenBank/DDBJ databases">
        <title>Sequencing the genomes of 1000 actinobacteria strains.</title>
        <authorList>
            <person name="Klenk H.-P."/>
        </authorList>
    </citation>
    <scope>NUCLEOTIDE SEQUENCE [LARGE SCALE GENOMIC DNA]</scope>
    <source>
        <strain evidence="5 6">DSM 44099</strain>
    </source>
</reference>
<evidence type="ECO:0000256" key="2">
    <source>
        <dbReference type="ARBA" id="ARBA00022840"/>
    </source>
</evidence>
<proteinExistence type="predicted"/>
<dbReference type="PANTHER" id="PTHR22683">
    <property type="entry name" value="SPORULATION PROTEIN RELATED"/>
    <property type="match status" value="1"/>
</dbReference>
<evidence type="ECO:0000313" key="5">
    <source>
        <dbReference type="EMBL" id="REF96594.1"/>
    </source>
</evidence>
<dbReference type="PROSITE" id="PS50901">
    <property type="entry name" value="FTSK"/>
    <property type="match status" value="1"/>
</dbReference>
<sequence>MSRAQARAVEAAALHRQAAAAVDAADGALAGVRAPVADERAQRELAEQLRAAASVLTPGWLGGQLDARFEDTPLGGHGVPAFVRIGTAQPLDDARFPAIVPLLGTGHLTIDADARDPRVAGLLRALLLRLLAAAAPGSLLVRAVDAGGGMLFAPFAALADAGLMPPPATDRTALRAVLAEAEQWVRPARPAAARHNRRERTLLLVIASLPELTESADLARISALAQAGPDAGLHLIVAGWPPPPLTLETTQQPMPLATRIALRNPHALISDPPGASFAKPPNVGLNAPVFLDDDPPPHLFERVCAELGARFAASSRLALADLLPGDPADIWADDSASGLATVVGHDGDRPVNLQFNDLTPHWMIGGRSGAGKTAFLINVLYGLATRYGPEEMTLYLLDFKEGISFAEFVPTERDRTWLPHARAVGVESDREYGLAVLRELDAEMGRRSVAYKKAGVTRFTDLRESQRLPRIVCVVDEFQVLLAGGDRTATEAVTLLESLARKGRSYGIHLILASQTVLGVEALYAKRDSIFGQFPVRVALPGGGDVLEPTNDAAAGLPLGAAVVNTAGGLGGPRGATRGHERLIRFPDPHGDRSALVKLRHGLWERRHADAAPPKVFAGYAHQHLNDDPTFRAALAGRITRPAALVGRHIDVSLSTATFPLDTAPGRHLAVIGPSTTGAGVLDAAARGVAAHHPPRTARFVIASLVAEGDEVAAALARDLAEHQEVEAVTAAGLADALTIDRPGYMVVFGMDAMAGGALPPDRLRLVLRTGPGRGVHLLSWWRGLRRFTDEVGTAAREDVAGLVFLNVPASDVSLLLSRPVDWQPRENRALLHDRHTDRTSVIVPFVRPEADR</sequence>
<dbReference type="InterPro" id="IPR002543">
    <property type="entry name" value="FtsK_dom"/>
</dbReference>
<feature type="domain" description="FtsK" evidence="4">
    <location>
        <begin position="348"/>
        <end position="549"/>
    </location>
</feature>
<protein>
    <submittedName>
        <fullName evidence="5">FtsK/SpoIIIE family protein</fullName>
    </submittedName>
</protein>
<dbReference type="GO" id="GO:0003677">
    <property type="term" value="F:DNA binding"/>
    <property type="evidence" value="ECO:0007669"/>
    <property type="project" value="InterPro"/>
</dbReference>
<evidence type="ECO:0000256" key="1">
    <source>
        <dbReference type="ARBA" id="ARBA00022741"/>
    </source>
</evidence>
<dbReference type="SUPFAM" id="SSF52540">
    <property type="entry name" value="P-loop containing nucleoside triphosphate hydrolases"/>
    <property type="match status" value="1"/>
</dbReference>
<evidence type="ECO:0000313" key="6">
    <source>
        <dbReference type="Proteomes" id="UP000256913"/>
    </source>
</evidence>
<keyword evidence="1 3" id="KW-0547">Nucleotide-binding</keyword>
<dbReference type="Proteomes" id="UP000256913">
    <property type="component" value="Unassembled WGS sequence"/>
</dbReference>
<dbReference type="Pfam" id="PF01580">
    <property type="entry name" value="FtsK_SpoIIIE"/>
    <property type="match status" value="1"/>
</dbReference>
<dbReference type="CDD" id="cd01127">
    <property type="entry name" value="TrwB_TraG_TraD_VirD4"/>
    <property type="match status" value="1"/>
</dbReference>
<accession>A0A3D9ZJ80</accession>
<dbReference type="EMBL" id="QUMQ01000001">
    <property type="protein sequence ID" value="REF96594.1"/>
    <property type="molecule type" value="Genomic_DNA"/>
</dbReference>
<gene>
    <name evidence="5" type="ORF">DFJ67_2583</name>
</gene>
<evidence type="ECO:0000259" key="4">
    <source>
        <dbReference type="PROSITE" id="PS50901"/>
    </source>
</evidence>